<feature type="compositionally biased region" description="Acidic residues" evidence="1">
    <location>
        <begin position="70"/>
        <end position="98"/>
    </location>
</feature>
<gene>
    <name evidence="2" type="ORF">GUITHDRAFT_155621</name>
</gene>
<keyword evidence="4" id="KW-1185">Reference proteome</keyword>
<accession>L1IFC5</accession>
<reference evidence="4" key="2">
    <citation type="submission" date="2012-11" db="EMBL/GenBank/DDBJ databases">
        <authorList>
            <person name="Kuo A."/>
            <person name="Curtis B.A."/>
            <person name="Tanifuji G."/>
            <person name="Burki F."/>
            <person name="Gruber A."/>
            <person name="Irimia M."/>
            <person name="Maruyama S."/>
            <person name="Arias M.C."/>
            <person name="Ball S.G."/>
            <person name="Gile G.H."/>
            <person name="Hirakawa Y."/>
            <person name="Hopkins J.F."/>
            <person name="Rensing S.A."/>
            <person name="Schmutz J."/>
            <person name="Symeonidi A."/>
            <person name="Elias M."/>
            <person name="Eveleigh R.J."/>
            <person name="Herman E.K."/>
            <person name="Klute M.J."/>
            <person name="Nakayama T."/>
            <person name="Obornik M."/>
            <person name="Reyes-Prieto A."/>
            <person name="Armbrust E.V."/>
            <person name="Aves S.J."/>
            <person name="Beiko R.G."/>
            <person name="Coutinho P."/>
            <person name="Dacks J.B."/>
            <person name="Durnford D.G."/>
            <person name="Fast N.M."/>
            <person name="Green B.R."/>
            <person name="Grisdale C."/>
            <person name="Hempe F."/>
            <person name="Henrissat B."/>
            <person name="Hoppner M.P."/>
            <person name="Ishida K.-I."/>
            <person name="Kim E."/>
            <person name="Koreny L."/>
            <person name="Kroth P.G."/>
            <person name="Liu Y."/>
            <person name="Malik S.-B."/>
            <person name="Maier U.G."/>
            <person name="McRose D."/>
            <person name="Mock T."/>
            <person name="Neilson J.A."/>
            <person name="Onodera N.T."/>
            <person name="Poole A.M."/>
            <person name="Pritham E.J."/>
            <person name="Richards T.A."/>
            <person name="Rocap G."/>
            <person name="Roy S.W."/>
            <person name="Sarai C."/>
            <person name="Schaack S."/>
            <person name="Shirato S."/>
            <person name="Slamovits C.H."/>
            <person name="Spencer D.F."/>
            <person name="Suzuki S."/>
            <person name="Worden A.Z."/>
            <person name="Zauner S."/>
            <person name="Barry K."/>
            <person name="Bell C."/>
            <person name="Bharti A.K."/>
            <person name="Crow J.A."/>
            <person name="Grimwood J."/>
            <person name="Kramer R."/>
            <person name="Lindquist E."/>
            <person name="Lucas S."/>
            <person name="Salamov A."/>
            <person name="McFadden G.I."/>
            <person name="Lane C.E."/>
            <person name="Keeling P.J."/>
            <person name="Gray M.W."/>
            <person name="Grigoriev I.V."/>
            <person name="Archibald J.M."/>
        </authorList>
    </citation>
    <scope>NUCLEOTIDE SEQUENCE</scope>
    <source>
        <strain evidence="4">CCMP2712</strain>
    </source>
</reference>
<evidence type="ECO:0000256" key="1">
    <source>
        <dbReference type="SAM" id="MobiDB-lite"/>
    </source>
</evidence>
<dbReference type="RefSeq" id="XP_005821913.1">
    <property type="nucleotide sequence ID" value="XM_005821856.1"/>
</dbReference>
<sequence>MLAHRPEEEEGRENTREEACRAAHQGKEMPRQRKKRRGKTRCSNEGDPDKSASYGDESMANVEVAHESQADEVDFEDPEGREDMMAEDDEEVEEQSDL</sequence>
<dbReference type="HOGENOM" id="CLU_2337998_0_0_1"/>
<dbReference type="PaxDb" id="55529-EKX34933"/>
<evidence type="ECO:0000313" key="3">
    <source>
        <dbReference type="EnsemblProtists" id="EKX34933"/>
    </source>
</evidence>
<dbReference type="KEGG" id="gtt:GUITHDRAFT_155621"/>
<feature type="compositionally biased region" description="Basic and acidic residues" evidence="1">
    <location>
        <begin position="1"/>
        <end position="31"/>
    </location>
</feature>
<feature type="region of interest" description="Disordered" evidence="1">
    <location>
        <begin position="1"/>
        <end position="98"/>
    </location>
</feature>
<evidence type="ECO:0000313" key="4">
    <source>
        <dbReference type="Proteomes" id="UP000011087"/>
    </source>
</evidence>
<dbReference type="AlphaFoldDB" id="L1IFC5"/>
<dbReference type="GeneID" id="17291697"/>
<name>L1IFC5_GUITC</name>
<dbReference type="Proteomes" id="UP000011087">
    <property type="component" value="Unassembled WGS sequence"/>
</dbReference>
<protein>
    <submittedName>
        <fullName evidence="2 3">Uncharacterized protein</fullName>
    </submittedName>
</protein>
<evidence type="ECO:0000313" key="2">
    <source>
        <dbReference type="EMBL" id="EKX34933.1"/>
    </source>
</evidence>
<dbReference type="EnsemblProtists" id="EKX34933">
    <property type="protein sequence ID" value="EKX34933"/>
    <property type="gene ID" value="GUITHDRAFT_155621"/>
</dbReference>
<proteinExistence type="predicted"/>
<dbReference type="EMBL" id="JH993100">
    <property type="protein sequence ID" value="EKX34933.1"/>
    <property type="molecule type" value="Genomic_DNA"/>
</dbReference>
<reference evidence="2 4" key="1">
    <citation type="journal article" date="2012" name="Nature">
        <title>Algal genomes reveal evolutionary mosaicism and the fate of nucleomorphs.</title>
        <authorList>
            <consortium name="DOE Joint Genome Institute"/>
            <person name="Curtis B.A."/>
            <person name="Tanifuji G."/>
            <person name="Burki F."/>
            <person name="Gruber A."/>
            <person name="Irimia M."/>
            <person name="Maruyama S."/>
            <person name="Arias M.C."/>
            <person name="Ball S.G."/>
            <person name="Gile G.H."/>
            <person name="Hirakawa Y."/>
            <person name="Hopkins J.F."/>
            <person name="Kuo A."/>
            <person name="Rensing S.A."/>
            <person name="Schmutz J."/>
            <person name="Symeonidi A."/>
            <person name="Elias M."/>
            <person name="Eveleigh R.J."/>
            <person name="Herman E.K."/>
            <person name="Klute M.J."/>
            <person name="Nakayama T."/>
            <person name="Obornik M."/>
            <person name="Reyes-Prieto A."/>
            <person name="Armbrust E.V."/>
            <person name="Aves S.J."/>
            <person name="Beiko R.G."/>
            <person name="Coutinho P."/>
            <person name="Dacks J.B."/>
            <person name="Durnford D.G."/>
            <person name="Fast N.M."/>
            <person name="Green B.R."/>
            <person name="Grisdale C.J."/>
            <person name="Hempel F."/>
            <person name="Henrissat B."/>
            <person name="Hoppner M.P."/>
            <person name="Ishida K."/>
            <person name="Kim E."/>
            <person name="Koreny L."/>
            <person name="Kroth P.G."/>
            <person name="Liu Y."/>
            <person name="Malik S.B."/>
            <person name="Maier U.G."/>
            <person name="McRose D."/>
            <person name="Mock T."/>
            <person name="Neilson J.A."/>
            <person name="Onodera N.T."/>
            <person name="Poole A.M."/>
            <person name="Pritham E.J."/>
            <person name="Richards T.A."/>
            <person name="Rocap G."/>
            <person name="Roy S.W."/>
            <person name="Sarai C."/>
            <person name="Schaack S."/>
            <person name="Shirato S."/>
            <person name="Slamovits C.H."/>
            <person name="Spencer D.F."/>
            <person name="Suzuki S."/>
            <person name="Worden A.Z."/>
            <person name="Zauner S."/>
            <person name="Barry K."/>
            <person name="Bell C."/>
            <person name="Bharti A.K."/>
            <person name="Crow J.A."/>
            <person name="Grimwood J."/>
            <person name="Kramer R."/>
            <person name="Lindquist E."/>
            <person name="Lucas S."/>
            <person name="Salamov A."/>
            <person name="McFadden G.I."/>
            <person name="Lane C.E."/>
            <person name="Keeling P.J."/>
            <person name="Gray M.W."/>
            <person name="Grigoriev I.V."/>
            <person name="Archibald J.M."/>
        </authorList>
    </citation>
    <scope>NUCLEOTIDE SEQUENCE</scope>
    <source>
        <strain evidence="2 4">CCMP2712</strain>
    </source>
</reference>
<organism evidence="2">
    <name type="scientific">Guillardia theta (strain CCMP2712)</name>
    <name type="common">Cryptophyte</name>
    <dbReference type="NCBI Taxonomy" id="905079"/>
    <lineage>
        <taxon>Eukaryota</taxon>
        <taxon>Cryptophyceae</taxon>
        <taxon>Pyrenomonadales</taxon>
        <taxon>Geminigeraceae</taxon>
        <taxon>Guillardia</taxon>
    </lineage>
</organism>
<reference evidence="3" key="3">
    <citation type="submission" date="2016-03" db="UniProtKB">
        <authorList>
            <consortium name="EnsemblProtists"/>
        </authorList>
    </citation>
    <scope>IDENTIFICATION</scope>
</reference>